<keyword evidence="1" id="KW-1133">Transmembrane helix</keyword>
<dbReference type="EMBL" id="KK634745">
    <property type="protein sequence ID" value="KFV57733.1"/>
    <property type="molecule type" value="Genomic_DNA"/>
</dbReference>
<keyword evidence="3" id="KW-1185">Reference proteome</keyword>
<accession>A0A093HT78</accession>
<name>A0A093HT78_GAVST</name>
<protein>
    <submittedName>
        <fullName evidence="2">Uncharacterized protein</fullName>
    </submittedName>
</protein>
<keyword evidence="1" id="KW-0472">Membrane</keyword>
<evidence type="ECO:0000313" key="2">
    <source>
        <dbReference type="EMBL" id="KFV57733.1"/>
    </source>
</evidence>
<dbReference type="Proteomes" id="UP000054313">
    <property type="component" value="Unassembled WGS sequence"/>
</dbReference>
<feature type="transmembrane region" description="Helical" evidence="1">
    <location>
        <begin position="32"/>
        <end position="54"/>
    </location>
</feature>
<proteinExistence type="predicted"/>
<feature type="non-terminal residue" evidence="2">
    <location>
        <position position="88"/>
    </location>
</feature>
<organism evidence="2 3">
    <name type="scientific">Gavia stellata</name>
    <name type="common">Red-throated diver</name>
    <name type="synonym">Colymbus stellatus</name>
    <dbReference type="NCBI Taxonomy" id="37040"/>
    <lineage>
        <taxon>Eukaryota</taxon>
        <taxon>Metazoa</taxon>
        <taxon>Chordata</taxon>
        <taxon>Craniata</taxon>
        <taxon>Vertebrata</taxon>
        <taxon>Euteleostomi</taxon>
        <taxon>Archelosauria</taxon>
        <taxon>Archosauria</taxon>
        <taxon>Dinosauria</taxon>
        <taxon>Saurischia</taxon>
        <taxon>Theropoda</taxon>
        <taxon>Coelurosauria</taxon>
        <taxon>Aves</taxon>
        <taxon>Neognathae</taxon>
        <taxon>Neoaves</taxon>
        <taxon>Aequornithes</taxon>
        <taxon>Gaviiformes</taxon>
        <taxon>Gaviidae</taxon>
        <taxon>Gavia</taxon>
    </lineage>
</organism>
<keyword evidence="1" id="KW-0812">Transmembrane</keyword>
<evidence type="ECO:0000256" key="1">
    <source>
        <dbReference type="SAM" id="Phobius"/>
    </source>
</evidence>
<evidence type="ECO:0000313" key="3">
    <source>
        <dbReference type="Proteomes" id="UP000054313"/>
    </source>
</evidence>
<gene>
    <name evidence="2" type="ORF">N328_07469</name>
</gene>
<feature type="non-terminal residue" evidence="2">
    <location>
        <position position="1"/>
    </location>
</feature>
<sequence>QAFSGQARVQMTTERPNDLPLHSFLSRSQMHFVIPALVVGGLMACSVVAVWLYLRFGVKTEEMSKEMVQGLLYHKEGHQNNVYPMEII</sequence>
<reference evidence="2 3" key="1">
    <citation type="submission" date="2014-04" db="EMBL/GenBank/DDBJ databases">
        <title>Genome evolution of avian class.</title>
        <authorList>
            <person name="Zhang G."/>
            <person name="Li C."/>
        </authorList>
    </citation>
    <scope>NUCLEOTIDE SEQUENCE [LARGE SCALE GENOMIC DNA]</scope>
    <source>
        <strain evidence="2">BGI_N328</strain>
    </source>
</reference>
<dbReference type="AlphaFoldDB" id="A0A093HT78"/>